<dbReference type="EMBL" id="JASSQD010000001">
    <property type="protein sequence ID" value="MDK9557643.1"/>
    <property type="molecule type" value="Genomic_DNA"/>
</dbReference>
<protein>
    <submittedName>
        <fullName evidence="4">Glycosyltransferase family 4 protein</fullName>
        <ecNumber evidence="4">2.4.-.-</ecNumber>
    </submittedName>
</protein>
<evidence type="ECO:0000313" key="5">
    <source>
        <dbReference type="Proteomes" id="UP001223547"/>
    </source>
</evidence>
<feature type="domain" description="Glycosyl transferase family 1" evidence="2">
    <location>
        <begin position="178"/>
        <end position="337"/>
    </location>
</feature>
<accession>A0ABT7HBB1</accession>
<name>A0ABT7HBB1_9GAMM</name>
<comment type="caution">
    <text evidence="4">The sequence shown here is derived from an EMBL/GenBank/DDBJ whole genome shotgun (WGS) entry which is preliminary data.</text>
</comment>
<dbReference type="PANTHER" id="PTHR46401">
    <property type="entry name" value="GLYCOSYLTRANSFERASE WBBK-RELATED"/>
    <property type="match status" value="1"/>
</dbReference>
<gene>
    <name evidence="4" type="ORF">QQF73_08415</name>
</gene>
<dbReference type="RefSeq" id="WP_285367852.1">
    <property type="nucleotide sequence ID" value="NZ_JASSQD010000001.1"/>
</dbReference>
<dbReference type="Pfam" id="PF13439">
    <property type="entry name" value="Glyco_transf_4"/>
    <property type="match status" value="1"/>
</dbReference>
<dbReference type="CDD" id="cd03801">
    <property type="entry name" value="GT4_PimA-like"/>
    <property type="match status" value="1"/>
</dbReference>
<dbReference type="Pfam" id="PF00534">
    <property type="entry name" value="Glycos_transf_1"/>
    <property type="match status" value="1"/>
</dbReference>
<proteinExistence type="predicted"/>
<sequence length="644" mass="70052">MARSESPWDIEFVVPGDPNQNTGGYCYVRLLVEALKQLGLTAEVTGVPGRFPRPDAEAKAALDRCLRGFHDGAVVVLDGLAMGGLPEVVEAHASRLTLTALVHHPLADETGLSAEEQRWFLTQERRALAAVGRVITTSGFTADRLVDFGVQAQNIRTVEPGVQSIPGSSTPDPSVRVSGDAPRILCVAHLSPRKAQHQLIEALAGLRSLPWFCTLAGSCDRNPDYSERVRTQIKSAGLESRVSLTGEVNEDRLFDLYRQADLFVFPSLYEGYGMVIDEALAAGLPVITSNGGALAQTARRRGVVQYEAGDVGSLSATLGGWLADPQELARQKDSARQESAHTRNWRLAAIDFQEAMVDLVGTRQQSLFDREWLRRREGSDHAARSERLTLDLARWVRTAYPAHPQRNGPGAGVSIVDLGAGRGSNALYLIPRLHVPQRWLLLDQDAGLLDEAQERLTAPDVEVSQSVVRLGEDSLGRHIPAEVGLVTASALIDLVSENWLKALVKAVVTRQSALLVVLSYAGRFELDPPHEHDDRLRALVNRHQHRDKGVGRALGAEATRVLKDLMEDSGYTVSVADSPWCLEPGNASLTGRLLEGWVQAADEQDPCGAEWLSDWLATRETQLAAGTLSVTVHHLDLLALPGEA</sequence>
<evidence type="ECO:0000259" key="3">
    <source>
        <dbReference type="Pfam" id="PF13439"/>
    </source>
</evidence>
<keyword evidence="5" id="KW-1185">Reference proteome</keyword>
<keyword evidence="4" id="KW-0328">Glycosyltransferase</keyword>
<dbReference type="SUPFAM" id="SSF53756">
    <property type="entry name" value="UDP-Glycosyltransferase/glycogen phosphorylase"/>
    <property type="match status" value="1"/>
</dbReference>
<organism evidence="4 5">
    <name type="scientific">Marinobacter albus</name>
    <dbReference type="NCBI Taxonomy" id="3030833"/>
    <lineage>
        <taxon>Bacteria</taxon>
        <taxon>Pseudomonadati</taxon>
        <taxon>Pseudomonadota</taxon>
        <taxon>Gammaproteobacteria</taxon>
        <taxon>Pseudomonadales</taxon>
        <taxon>Marinobacteraceae</taxon>
        <taxon>Marinobacter</taxon>
    </lineage>
</organism>
<evidence type="ECO:0000313" key="4">
    <source>
        <dbReference type="EMBL" id="MDK9557643.1"/>
    </source>
</evidence>
<keyword evidence="1 4" id="KW-0808">Transferase</keyword>
<dbReference type="InterPro" id="IPR028098">
    <property type="entry name" value="Glyco_trans_4-like_N"/>
</dbReference>
<evidence type="ECO:0000259" key="2">
    <source>
        <dbReference type="Pfam" id="PF00534"/>
    </source>
</evidence>
<dbReference type="InterPro" id="IPR029063">
    <property type="entry name" value="SAM-dependent_MTases_sf"/>
</dbReference>
<reference evidence="4 5" key="1">
    <citation type="submission" date="2023-05" db="EMBL/GenBank/DDBJ databases">
        <title>Marinobacter albus sp. nov., a marine bacterium isolated from sand in a coastal intertidal zone of huludao.</title>
        <authorList>
            <person name="Deng T."/>
        </authorList>
    </citation>
    <scope>NUCLEOTIDE SEQUENCE [LARGE SCALE GENOMIC DNA]</scope>
    <source>
        <strain evidence="4 5">M216</strain>
    </source>
</reference>
<dbReference type="GO" id="GO:0016757">
    <property type="term" value="F:glycosyltransferase activity"/>
    <property type="evidence" value="ECO:0007669"/>
    <property type="project" value="UniProtKB-KW"/>
</dbReference>
<dbReference type="Gene3D" id="3.40.50.150">
    <property type="entry name" value="Vaccinia Virus protein VP39"/>
    <property type="match status" value="1"/>
</dbReference>
<feature type="domain" description="Glycosyltransferase subfamily 4-like N-terminal" evidence="3">
    <location>
        <begin position="94"/>
        <end position="162"/>
    </location>
</feature>
<dbReference type="Proteomes" id="UP001223547">
    <property type="component" value="Unassembled WGS sequence"/>
</dbReference>
<dbReference type="PANTHER" id="PTHR46401:SF2">
    <property type="entry name" value="GLYCOSYLTRANSFERASE WBBK-RELATED"/>
    <property type="match status" value="1"/>
</dbReference>
<evidence type="ECO:0000256" key="1">
    <source>
        <dbReference type="ARBA" id="ARBA00022679"/>
    </source>
</evidence>
<dbReference type="SUPFAM" id="SSF53335">
    <property type="entry name" value="S-adenosyl-L-methionine-dependent methyltransferases"/>
    <property type="match status" value="2"/>
</dbReference>
<dbReference type="EC" id="2.4.-.-" evidence="4"/>
<dbReference type="Gene3D" id="3.40.50.2000">
    <property type="entry name" value="Glycogen Phosphorylase B"/>
    <property type="match status" value="2"/>
</dbReference>
<dbReference type="InterPro" id="IPR001296">
    <property type="entry name" value="Glyco_trans_1"/>
</dbReference>